<protein>
    <submittedName>
        <fullName evidence="1">Uncharacterized protein</fullName>
    </submittedName>
</protein>
<organism evidence="1 2">
    <name type="scientific">Trichonephila clavipes</name>
    <name type="common">Golden silk orbweaver</name>
    <name type="synonym">Nephila clavipes</name>
    <dbReference type="NCBI Taxonomy" id="2585209"/>
    <lineage>
        <taxon>Eukaryota</taxon>
        <taxon>Metazoa</taxon>
        <taxon>Ecdysozoa</taxon>
        <taxon>Arthropoda</taxon>
        <taxon>Chelicerata</taxon>
        <taxon>Arachnida</taxon>
        <taxon>Araneae</taxon>
        <taxon>Araneomorphae</taxon>
        <taxon>Entelegynae</taxon>
        <taxon>Araneoidea</taxon>
        <taxon>Nephilidae</taxon>
        <taxon>Trichonephila</taxon>
    </lineage>
</organism>
<gene>
    <name evidence="1" type="ORF">TNCV_1970371</name>
</gene>
<accession>A0A8X7BFD7</accession>
<reference evidence="1" key="1">
    <citation type="submission" date="2020-08" db="EMBL/GenBank/DDBJ databases">
        <title>Multicomponent nature underlies the extraordinary mechanical properties of spider dragline silk.</title>
        <authorList>
            <person name="Kono N."/>
            <person name="Nakamura H."/>
            <person name="Mori M."/>
            <person name="Yoshida Y."/>
            <person name="Ohtoshi R."/>
            <person name="Malay A.D."/>
            <person name="Moran D.A.P."/>
            <person name="Tomita M."/>
            <person name="Numata K."/>
            <person name="Arakawa K."/>
        </authorList>
    </citation>
    <scope>NUCLEOTIDE SEQUENCE</scope>
</reference>
<name>A0A8X7BFD7_TRICX</name>
<sequence length="86" mass="9696">MILYRRSQERNESPPRLRCVKLAVIPNNEPLSVPHGHGWAKVYETMVGQRLIDRTMALEGQDTLMRGKIEGLCVNVPNCSNGTFVC</sequence>
<comment type="caution">
    <text evidence="1">The sequence shown here is derived from an EMBL/GenBank/DDBJ whole genome shotgun (WGS) entry which is preliminary data.</text>
</comment>
<proteinExistence type="predicted"/>
<dbReference type="EMBL" id="BMAU01021384">
    <property type="protein sequence ID" value="GFY28382.1"/>
    <property type="molecule type" value="Genomic_DNA"/>
</dbReference>
<dbReference type="Proteomes" id="UP000887159">
    <property type="component" value="Unassembled WGS sequence"/>
</dbReference>
<evidence type="ECO:0000313" key="1">
    <source>
        <dbReference type="EMBL" id="GFY28382.1"/>
    </source>
</evidence>
<dbReference type="AlphaFoldDB" id="A0A8X7BFD7"/>
<evidence type="ECO:0000313" key="2">
    <source>
        <dbReference type="Proteomes" id="UP000887159"/>
    </source>
</evidence>
<keyword evidence="2" id="KW-1185">Reference proteome</keyword>